<keyword evidence="3" id="KW-1185">Reference proteome</keyword>
<evidence type="ECO:0000313" key="3">
    <source>
        <dbReference type="Proteomes" id="UP001597079"/>
    </source>
</evidence>
<feature type="transmembrane region" description="Helical" evidence="1">
    <location>
        <begin position="86"/>
        <end position="105"/>
    </location>
</feature>
<feature type="transmembrane region" description="Helical" evidence="1">
    <location>
        <begin position="32"/>
        <end position="53"/>
    </location>
</feature>
<gene>
    <name evidence="2" type="ORF">ACFSB2_10265</name>
</gene>
<dbReference type="Proteomes" id="UP001597079">
    <property type="component" value="Unassembled WGS sequence"/>
</dbReference>
<keyword evidence="1" id="KW-1133">Transmembrane helix</keyword>
<evidence type="ECO:0000313" key="2">
    <source>
        <dbReference type="EMBL" id="MFD1675077.1"/>
    </source>
</evidence>
<reference evidence="3" key="1">
    <citation type="journal article" date="2019" name="Int. J. Syst. Evol. Microbiol.">
        <title>The Global Catalogue of Microorganisms (GCM) 10K type strain sequencing project: providing services to taxonomists for standard genome sequencing and annotation.</title>
        <authorList>
            <consortium name="The Broad Institute Genomics Platform"/>
            <consortium name="The Broad Institute Genome Sequencing Center for Infectious Disease"/>
            <person name="Wu L."/>
            <person name="Ma J."/>
        </authorList>
    </citation>
    <scope>NUCLEOTIDE SEQUENCE [LARGE SCALE GENOMIC DNA]</scope>
    <source>
        <strain evidence="3">CGMCC 1.12286</strain>
    </source>
</reference>
<comment type="caution">
    <text evidence="2">The sequence shown here is derived from an EMBL/GenBank/DDBJ whole genome shotgun (WGS) entry which is preliminary data.</text>
</comment>
<evidence type="ECO:0000256" key="1">
    <source>
        <dbReference type="SAM" id="Phobius"/>
    </source>
</evidence>
<organism evidence="2 3">
    <name type="scientific">Alicyclobacillus fodiniaquatilis</name>
    <dbReference type="NCBI Taxonomy" id="1661150"/>
    <lineage>
        <taxon>Bacteria</taxon>
        <taxon>Bacillati</taxon>
        <taxon>Bacillota</taxon>
        <taxon>Bacilli</taxon>
        <taxon>Bacillales</taxon>
        <taxon>Alicyclobacillaceae</taxon>
        <taxon>Alicyclobacillus</taxon>
    </lineage>
</organism>
<sequence length="118" mass="13137">MRIISCIVAVLFSLYAVVNAMLIAHAGAMNQIVQLEAAGAAELMFAGVCFLGAVAILWRWWLSLVFFVLATLWSACVAIIYFDNTIWFWCAATAILAAACAYFSTHNQIRRRKQRMAI</sequence>
<protein>
    <submittedName>
        <fullName evidence="2">Uncharacterized protein</fullName>
    </submittedName>
</protein>
<proteinExistence type="predicted"/>
<keyword evidence="1" id="KW-0812">Transmembrane</keyword>
<feature type="transmembrane region" description="Helical" evidence="1">
    <location>
        <begin position="60"/>
        <end position="80"/>
    </location>
</feature>
<name>A0ABW4JFJ2_9BACL</name>
<accession>A0ABW4JFJ2</accession>
<dbReference type="RefSeq" id="WP_377942939.1">
    <property type="nucleotide sequence ID" value="NZ_JBHUCX010000024.1"/>
</dbReference>
<dbReference type="EMBL" id="JBHUCX010000024">
    <property type="protein sequence ID" value="MFD1675077.1"/>
    <property type="molecule type" value="Genomic_DNA"/>
</dbReference>
<keyword evidence="1" id="KW-0472">Membrane</keyword>